<evidence type="ECO:0000313" key="2">
    <source>
        <dbReference type="Proteomes" id="UP001597073"/>
    </source>
</evidence>
<proteinExistence type="predicted"/>
<dbReference type="SUPFAM" id="SSF158745">
    <property type="entry name" value="LanC-like"/>
    <property type="match status" value="1"/>
</dbReference>
<dbReference type="EMBL" id="JBHTIA010000002">
    <property type="protein sequence ID" value="MFD0763261.1"/>
    <property type="molecule type" value="Genomic_DNA"/>
</dbReference>
<reference evidence="2" key="1">
    <citation type="journal article" date="2019" name="Int. J. Syst. Evol. Microbiol.">
        <title>The Global Catalogue of Microorganisms (GCM) 10K type strain sequencing project: providing services to taxonomists for standard genome sequencing and annotation.</title>
        <authorList>
            <consortium name="The Broad Institute Genomics Platform"/>
            <consortium name="The Broad Institute Genome Sequencing Center for Infectious Disease"/>
            <person name="Wu L."/>
            <person name="Ma J."/>
        </authorList>
    </citation>
    <scope>NUCLEOTIDE SEQUENCE [LARGE SCALE GENOMIC DNA]</scope>
    <source>
        <strain evidence="2">CCUG 60742</strain>
    </source>
</reference>
<organism evidence="1 2">
    <name type="scientific">Mucilaginibacter lutimaris</name>
    <dbReference type="NCBI Taxonomy" id="931629"/>
    <lineage>
        <taxon>Bacteria</taxon>
        <taxon>Pseudomonadati</taxon>
        <taxon>Bacteroidota</taxon>
        <taxon>Sphingobacteriia</taxon>
        <taxon>Sphingobacteriales</taxon>
        <taxon>Sphingobacteriaceae</taxon>
        <taxon>Mucilaginibacter</taxon>
    </lineage>
</organism>
<accession>A0ABW2Z8X3</accession>
<dbReference type="Pfam" id="PF05147">
    <property type="entry name" value="LANC_like"/>
    <property type="match status" value="1"/>
</dbReference>
<name>A0ABW2Z8X3_9SPHI</name>
<keyword evidence="2" id="KW-1185">Reference proteome</keyword>
<dbReference type="Proteomes" id="UP001597073">
    <property type="component" value="Unassembled WGS sequence"/>
</dbReference>
<dbReference type="Gene3D" id="1.50.10.20">
    <property type="match status" value="1"/>
</dbReference>
<dbReference type="RefSeq" id="WP_377137167.1">
    <property type="nucleotide sequence ID" value="NZ_JBHTIA010000002.1"/>
</dbReference>
<sequence>MSELVKQIERWLVANEEVMSASCSLRDGLAGMILVYFKLHVITHDPRYKASGLMMLDQLSEQVAAVERADFRDGMAGIGWLIEWLAQNKHIEADTNELLADMDDELYKSVLYNVHPSNASIGQFTGRGLYFYRRLLSKNKNSSRYRMLCLRECLTLMTDGICDQLPILVKKMISCAHPHRMDEAESVSMGLIFLSLTKNSKLNANECKNIICETLNELSKYLLSKPVENCCSSADLVLIRAYYRSGILLNDARTITRARDMANMLQDLNRPLTERLMLAELRPETDAFKANDMEASVRWTLPDVLNILRNTYKKQSLPTDEEIFI</sequence>
<evidence type="ECO:0000313" key="1">
    <source>
        <dbReference type="EMBL" id="MFD0763261.1"/>
    </source>
</evidence>
<gene>
    <name evidence="1" type="ORF">ACFQZI_00250</name>
</gene>
<dbReference type="InterPro" id="IPR007822">
    <property type="entry name" value="LANC-like"/>
</dbReference>
<comment type="caution">
    <text evidence="1">The sequence shown here is derived from an EMBL/GenBank/DDBJ whole genome shotgun (WGS) entry which is preliminary data.</text>
</comment>
<protein>
    <submittedName>
        <fullName evidence="1">Lanthionine synthetase LanC family protein</fullName>
    </submittedName>
</protein>